<dbReference type="EMBL" id="VSRR010002869">
    <property type="protein sequence ID" value="MPC33608.1"/>
    <property type="molecule type" value="Genomic_DNA"/>
</dbReference>
<comment type="caution">
    <text evidence="1">The sequence shown here is derived from an EMBL/GenBank/DDBJ whole genome shotgun (WGS) entry which is preliminary data.</text>
</comment>
<keyword evidence="2" id="KW-1185">Reference proteome</keyword>
<name>A0A5B7EJW0_PORTR</name>
<sequence length="183" mass="20853">MLLTSGQRGQALHLLDIRNMSVSASRVTFKIAITDYLERTKCSQGLITRFFITTKLPTRLASRDTLRPHSTRSASSSKAALKLPLATIVSAVGWARESIFVKFYRKTIQPRWPVTKVSTIMDIGMSRDYLVKMPSGHIWWRNRRFLHPSMDLQIMEAIPVGTQWLVVSMHLQAVALYHSLFGH</sequence>
<evidence type="ECO:0000313" key="1">
    <source>
        <dbReference type="EMBL" id="MPC33608.1"/>
    </source>
</evidence>
<gene>
    <name evidence="1" type="ORF">E2C01_026963</name>
</gene>
<dbReference type="Proteomes" id="UP000324222">
    <property type="component" value="Unassembled WGS sequence"/>
</dbReference>
<proteinExistence type="predicted"/>
<accession>A0A5B7EJW0</accession>
<protein>
    <submittedName>
        <fullName evidence="1">Uncharacterized protein</fullName>
    </submittedName>
</protein>
<evidence type="ECO:0000313" key="2">
    <source>
        <dbReference type="Proteomes" id="UP000324222"/>
    </source>
</evidence>
<dbReference type="AlphaFoldDB" id="A0A5B7EJW0"/>
<dbReference type="OrthoDB" id="2897838at2759"/>
<reference evidence="1 2" key="1">
    <citation type="submission" date="2019-05" db="EMBL/GenBank/DDBJ databases">
        <title>Another draft genome of Portunus trituberculatus and its Hox gene families provides insights of decapod evolution.</title>
        <authorList>
            <person name="Jeong J.-H."/>
            <person name="Song I."/>
            <person name="Kim S."/>
            <person name="Choi T."/>
            <person name="Kim D."/>
            <person name="Ryu S."/>
            <person name="Kim W."/>
        </authorList>
    </citation>
    <scope>NUCLEOTIDE SEQUENCE [LARGE SCALE GENOMIC DNA]</scope>
    <source>
        <tissue evidence="1">Muscle</tissue>
    </source>
</reference>
<organism evidence="1 2">
    <name type="scientific">Portunus trituberculatus</name>
    <name type="common">Swimming crab</name>
    <name type="synonym">Neptunus trituberculatus</name>
    <dbReference type="NCBI Taxonomy" id="210409"/>
    <lineage>
        <taxon>Eukaryota</taxon>
        <taxon>Metazoa</taxon>
        <taxon>Ecdysozoa</taxon>
        <taxon>Arthropoda</taxon>
        <taxon>Crustacea</taxon>
        <taxon>Multicrustacea</taxon>
        <taxon>Malacostraca</taxon>
        <taxon>Eumalacostraca</taxon>
        <taxon>Eucarida</taxon>
        <taxon>Decapoda</taxon>
        <taxon>Pleocyemata</taxon>
        <taxon>Brachyura</taxon>
        <taxon>Eubrachyura</taxon>
        <taxon>Portunoidea</taxon>
        <taxon>Portunidae</taxon>
        <taxon>Portuninae</taxon>
        <taxon>Portunus</taxon>
    </lineage>
</organism>